<feature type="coiled-coil region" evidence="3">
    <location>
        <begin position="165"/>
        <end position="220"/>
    </location>
</feature>
<sequence>MKICFSVKKGDSNITNAFENKGLLHKKPNPITAKKPSVFDVESDDDARNDVGRDPSLVKKRKIQGPAKPRSEPQTSHIAAEVNHVKVATKNKEISYEQLPPDLYLYDELVERDHQKRPEDPSKLTYLGYVEKDNENVTENTSDDKHEPSVRESIYMKNILKSAKLRQMERDIALEKQMLKEEMKSGGEVGEVFITGAYRKKLEERKLFEEQQRKKDLEDQLISKDSLVKLHSYMLNSGLSSRSNVKR</sequence>
<feature type="domain" description="Nuclear speckle splicing regulatory protein 1 N-terminal" evidence="5">
    <location>
        <begin position="115"/>
        <end position="220"/>
    </location>
</feature>
<proteinExistence type="inferred from homology"/>
<reference evidence="6" key="1">
    <citation type="journal article" date="2023" name="Nat. Microbiol.">
        <title>Babesia duncani multi-omics identifies virulence factors and drug targets.</title>
        <authorList>
            <person name="Singh P."/>
            <person name="Lonardi S."/>
            <person name="Liang Q."/>
            <person name="Vydyam P."/>
            <person name="Khabirova E."/>
            <person name="Fang T."/>
            <person name="Gihaz S."/>
            <person name="Thekkiniath J."/>
            <person name="Munshi M."/>
            <person name="Abel S."/>
            <person name="Ciampossin L."/>
            <person name="Batugedara G."/>
            <person name="Gupta M."/>
            <person name="Lu X.M."/>
            <person name="Lenz T."/>
            <person name="Chakravarty S."/>
            <person name="Cornillot E."/>
            <person name="Hu Y."/>
            <person name="Ma W."/>
            <person name="Gonzalez L.M."/>
            <person name="Sanchez S."/>
            <person name="Estrada K."/>
            <person name="Sanchez-Flores A."/>
            <person name="Montero E."/>
            <person name="Harb O.S."/>
            <person name="Le Roch K.G."/>
            <person name="Mamoun C.B."/>
        </authorList>
    </citation>
    <scope>NUCLEOTIDE SEQUENCE</scope>
    <source>
        <strain evidence="6">WA1</strain>
    </source>
</reference>
<evidence type="ECO:0000256" key="1">
    <source>
        <dbReference type="ARBA" id="ARBA00010126"/>
    </source>
</evidence>
<keyword evidence="2 3" id="KW-0175">Coiled coil</keyword>
<dbReference type="KEGG" id="bdw:94335810"/>
<accession>A0AAD9UP15</accession>
<comment type="similarity">
    <text evidence="1">Belongs to the NSRP1 family.</text>
</comment>
<evidence type="ECO:0000256" key="4">
    <source>
        <dbReference type="SAM" id="MobiDB-lite"/>
    </source>
</evidence>
<dbReference type="AlphaFoldDB" id="A0AAD9UP15"/>
<dbReference type="Proteomes" id="UP001214638">
    <property type="component" value="Unassembled WGS sequence"/>
</dbReference>
<dbReference type="RefSeq" id="XP_067803112.1">
    <property type="nucleotide sequence ID" value="XM_067946548.1"/>
</dbReference>
<dbReference type="GeneID" id="94335810"/>
<dbReference type="EMBL" id="JALLKP010000002">
    <property type="protein sequence ID" value="KAK2196270.1"/>
    <property type="molecule type" value="Genomic_DNA"/>
</dbReference>
<comment type="caution">
    <text evidence="6">The sequence shown here is derived from an EMBL/GenBank/DDBJ whole genome shotgun (WGS) entry which is preliminary data.</text>
</comment>
<evidence type="ECO:0000259" key="5">
    <source>
        <dbReference type="Pfam" id="PF09745"/>
    </source>
</evidence>
<dbReference type="InterPro" id="IPR018612">
    <property type="entry name" value="NSRP1_N"/>
</dbReference>
<organism evidence="6 7">
    <name type="scientific">Babesia duncani</name>
    <dbReference type="NCBI Taxonomy" id="323732"/>
    <lineage>
        <taxon>Eukaryota</taxon>
        <taxon>Sar</taxon>
        <taxon>Alveolata</taxon>
        <taxon>Apicomplexa</taxon>
        <taxon>Aconoidasida</taxon>
        <taxon>Piroplasmida</taxon>
        <taxon>Babesiidae</taxon>
        <taxon>Babesia</taxon>
    </lineage>
</organism>
<keyword evidence="7" id="KW-1185">Reference proteome</keyword>
<gene>
    <name evidence="6" type="ORF">BdWA1_001512</name>
</gene>
<evidence type="ECO:0000256" key="3">
    <source>
        <dbReference type="SAM" id="Coils"/>
    </source>
</evidence>
<feature type="compositionally biased region" description="Basic and acidic residues" evidence="4">
    <location>
        <begin position="46"/>
        <end position="57"/>
    </location>
</feature>
<name>A0AAD9UP15_9APIC</name>
<dbReference type="GO" id="GO:0000381">
    <property type="term" value="P:regulation of alternative mRNA splicing, via spliceosome"/>
    <property type="evidence" value="ECO:0007669"/>
    <property type="project" value="InterPro"/>
</dbReference>
<protein>
    <submittedName>
        <fullName evidence="6">Nuclear speckle splicing regulatory protein 1</fullName>
    </submittedName>
</protein>
<evidence type="ECO:0000313" key="7">
    <source>
        <dbReference type="Proteomes" id="UP001214638"/>
    </source>
</evidence>
<evidence type="ECO:0000256" key="2">
    <source>
        <dbReference type="ARBA" id="ARBA00023054"/>
    </source>
</evidence>
<feature type="region of interest" description="Disordered" evidence="4">
    <location>
        <begin position="28"/>
        <end position="77"/>
    </location>
</feature>
<dbReference type="Pfam" id="PF09745">
    <property type="entry name" value="NSRP1_N"/>
    <property type="match status" value="1"/>
</dbReference>
<evidence type="ECO:0000313" key="6">
    <source>
        <dbReference type="EMBL" id="KAK2196270.1"/>
    </source>
</evidence>